<dbReference type="RefSeq" id="XP_024373479.1">
    <property type="nucleotide sequence ID" value="XM_024517711.2"/>
</dbReference>
<evidence type="ECO:0000259" key="8">
    <source>
        <dbReference type="PROSITE" id="PS50011"/>
    </source>
</evidence>
<keyword evidence="4 5" id="KW-0067">ATP-binding</keyword>
<feature type="signal peptide" evidence="7">
    <location>
        <begin position="1"/>
        <end position="24"/>
    </location>
</feature>
<keyword evidence="6" id="KW-1133">Transmembrane helix</keyword>
<evidence type="ECO:0000256" key="5">
    <source>
        <dbReference type="PROSITE-ProRule" id="PRU10141"/>
    </source>
</evidence>
<dbReference type="KEGG" id="ppp:112281325"/>
<dbReference type="PROSITE" id="PS50011">
    <property type="entry name" value="PROTEIN_KINASE_DOM"/>
    <property type="match status" value="1"/>
</dbReference>
<dbReference type="EMBL" id="ABEU02000001">
    <property type="status" value="NOT_ANNOTATED_CDS"/>
    <property type="molecule type" value="Genomic_DNA"/>
</dbReference>
<dbReference type="PROSITE" id="PS00107">
    <property type="entry name" value="PROTEIN_KINASE_ATP"/>
    <property type="match status" value="1"/>
</dbReference>
<dbReference type="InterPro" id="IPR036465">
    <property type="entry name" value="vWFA_dom_sf"/>
</dbReference>
<feature type="binding site" evidence="5">
    <location>
        <position position="607"/>
    </location>
    <ligand>
        <name>ATP</name>
        <dbReference type="ChEBI" id="CHEBI:30616"/>
    </ligand>
</feature>
<dbReference type="CDD" id="cd14066">
    <property type="entry name" value="STKc_IRAK"/>
    <property type="match status" value="1"/>
</dbReference>
<keyword evidence="11" id="KW-1185">Reference proteome</keyword>
<dbReference type="Gene3D" id="3.30.450.20">
    <property type="entry name" value="PAS domain"/>
    <property type="match status" value="1"/>
</dbReference>
<dbReference type="SUPFAM" id="SSF53300">
    <property type="entry name" value="vWA-like"/>
    <property type="match status" value="1"/>
</dbReference>
<evidence type="ECO:0000256" key="7">
    <source>
        <dbReference type="SAM" id="SignalP"/>
    </source>
</evidence>
<dbReference type="SUPFAM" id="SSF56112">
    <property type="entry name" value="Protein kinase-like (PK-like)"/>
    <property type="match status" value="1"/>
</dbReference>
<name>A0A7I4BSP2_PHYPA</name>
<dbReference type="Pfam" id="PF00092">
    <property type="entry name" value="VWA"/>
    <property type="match status" value="1"/>
</dbReference>
<reference evidence="10 11" key="1">
    <citation type="journal article" date="2008" name="Science">
        <title>The Physcomitrella genome reveals evolutionary insights into the conquest of land by plants.</title>
        <authorList>
            <person name="Rensing S."/>
            <person name="Lang D."/>
            <person name="Zimmer A."/>
            <person name="Terry A."/>
            <person name="Salamov A."/>
            <person name="Shapiro H."/>
            <person name="Nishiyama T."/>
            <person name="Perroud P.-F."/>
            <person name="Lindquist E."/>
            <person name="Kamisugi Y."/>
            <person name="Tanahashi T."/>
            <person name="Sakakibara K."/>
            <person name="Fujita T."/>
            <person name="Oishi K."/>
            <person name="Shin-I T."/>
            <person name="Kuroki Y."/>
            <person name="Toyoda A."/>
            <person name="Suzuki Y."/>
            <person name="Hashimoto A."/>
            <person name="Yamaguchi K."/>
            <person name="Sugano A."/>
            <person name="Kohara Y."/>
            <person name="Fujiyama A."/>
            <person name="Anterola A."/>
            <person name="Aoki S."/>
            <person name="Ashton N."/>
            <person name="Barbazuk W.B."/>
            <person name="Barker E."/>
            <person name="Bennetzen J."/>
            <person name="Bezanilla M."/>
            <person name="Blankenship R."/>
            <person name="Cho S.H."/>
            <person name="Dutcher S."/>
            <person name="Estelle M."/>
            <person name="Fawcett J.A."/>
            <person name="Gundlach H."/>
            <person name="Hanada K."/>
            <person name="Heyl A."/>
            <person name="Hicks K.A."/>
            <person name="Hugh J."/>
            <person name="Lohr M."/>
            <person name="Mayer K."/>
            <person name="Melkozernov A."/>
            <person name="Murata T."/>
            <person name="Nelson D."/>
            <person name="Pils B."/>
            <person name="Prigge M."/>
            <person name="Reiss B."/>
            <person name="Renner T."/>
            <person name="Rombauts S."/>
            <person name="Rushton P."/>
            <person name="Sanderfoot A."/>
            <person name="Schween G."/>
            <person name="Shiu S.-H."/>
            <person name="Stueber K."/>
            <person name="Theodoulou F.L."/>
            <person name="Tu H."/>
            <person name="Van de Peer Y."/>
            <person name="Verrier P.J."/>
            <person name="Waters E."/>
            <person name="Wood A."/>
            <person name="Yang L."/>
            <person name="Cove D."/>
            <person name="Cuming A."/>
            <person name="Hasebe M."/>
            <person name="Lucas S."/>
            <person name="Mishler D.B."/>
            <person name="Reski R."/>
            <person name="Grigoriev I."/>
            <person name="Quatrano R.S."/>
            <person name="Boore J.L."/>
        </authorList>
    </citation>
    <scope>NUCLEOTIDE SEQUENCE [LARGE SCALE GENOMIC DNA]</scope>
    <source>
        <strain evidence="10 11">cv. Gransden 2004</strain>
    </source>
</reference>
<feature type="transmembrane region" description="Helical" evidence="6">
    <location>
        <begin position="518"/>
        <end position="541"/>
    </location>
</feature>
<evidence type="ECO:0008006" key="12">
    <source>
        <dbReference type="Google" id="ProtNLM"/>
    </source>
</evidence>
<dbReference type="Pfam" id="PF00069">
    <property type="entry name" value="Pkinase"/>
    <property type="match status" value="1"/>
</dbReference>
<keyword evidence="3" id="KW-0418">Kinase</keyword>
<dbReference type="SMART" id="SM00220">
    <property type="entry name" value="S_TKc"/>
    <property type="match status" value="1"/>
</dbReference>
<dbReference type="AlphaFoldDB" id="A0A7I4BSP2"/>
<dbReference type="FunFam" id="3.30.200.20:FF:000421">
    <property type="entry name" value="Serine/threonine-protein kinase receptor"/>
    <property type="match status" value="1"/>
</dbReference>
<dbReference type="SMART" id="SM00327">
    <property type="entry name" value="VWA"/>
    <property type="match status" value="1"/>
</dbReference>
<dbReference type="InterPro" id="IPR008271">
    <property type="entry name" value="Ser/Thr_kinase_AS"/>
</dbReference>
<dbReference type="Gene3D" id="3.40.50.410">
    <property type="entry name" value="von Willebrand factor, type A domain"/>
    <property type="match status" value="1"/>
</dbReference>
<organism evidence="10 11">
    <name type="scientific">Physcomitrium patens</name>
    <name type="common">Spreading-leaved earth moss</name>
    <name type="synonym">Physcomitrella patens</name>
    <dbReference type="NCBI Taxonomy" id="3218"/>
    <lineage>
        <taxon>Eukaryota</taxon>
        <taxon>Viridiplantae</taxon>
        <taxon>Streptophyta</taxon>
        <taxon>Embryophyta</taxon>
        <taxon>Bryophyta</taxon>
        <taxon>Bryophytina</taxon>
        <taxon>Bryopsida</taxon>
        <taxon>Funariidae</taxon>
        <taxon>Funariales</taxon>
        <taxon>Funariaceae</taxon>
        <taxon>Physcomitrium</taxon>
    </lineage>
</organism>
<dbReference type="FunFam" id="1.10.510.10:FF:001106">
    <property type="entry name" value="Probable LRR receptor-like serine/threonine-protein kinase At1g29720"/>
    <property type="match status" value="1"/>
</dbReference>
<dbReference type="InterPro" id="IPR011009">
    <property type="entry name" value="Kinase-like_dom_sf"/>
</dbReference>
<dbReference type="GeneID" id="112281325"/>
<reference evidence="10" key="3">
    <citation type="submission" date="2020-12" db="UniProtKB">
        <authorList>
            <consortium name="EnsemblPlants"/>
        </authorList>
    </citation>
    <scope>IDENTIFICATION</scope>
</reference>
<evidence type="ECO:0000313" key="11">
    <source>
        <dbReference type="Proteomes" id="UP000006727"/>
    </source>
</evidence>
<dbReference type="InterPro" id="IPR017441">
    <property type="entry name" value="Protein_kinase_ATP_BS"/>
</dbReference>
<evidence type="ECO:0000259" key="9">
    <source>
        <dbReference type="PROSITE" id="PS50234"/>
    </source>
</evidence>
<reference evidence="10 11" key="2">
    <citation type="journal article" date="2018" name="Plant J.">
        <title>The Physcomitrella patens chromosome-scale assembly reveals moss genome structure and evolution.</title>
        <authorList>
            <person name="Lang D."/>
            <person name="Ullrich K.K."/>
            <person name="Murat F."/>
            <person name="Fuchs J."/>
            <person name="Jenkins J."/>
            <person name="Haas F.B."/>
            <person name="Piednoel M."/>
            <person name="Gundlach H."/>
            <person name="Van Bel M."/>
            <person name="Meyberg R."/>
            <person name="Vives C."/>
            <person name="Morata J."/>
            <person name="Symeonidi A."/>
            <person name="Hiss M."/>
            <person name="Muchero W."/>
            <person name="Kamisugi Y."/>
            <person name="Saleh O."/>
            <person name="Blanc G."/>
            <person name="Decker E.L."/>
            <person name="van Gessel N."/>
            <person name="Grimwood J."/>
            <person name="Hayes R.D."/>
            <person name="Graham S.W."/>
            <person name="Gunter L.E."/>
            <person name="McDaniel S.F."/>
            <person name="Hoernstein S.N.W."/>
            <person name="Larsson A."/>
            <person name="Li F.W."/>
            <person name="Perroud P.F."/>
            <person name="Phillips J."/>
            <person name="Ranjan P."/>
            <person name="Rokshar D.S."/>
            <person name="Rothfels C.J."/>
            <person name="Schneider L."/>
            <person name="Shu S."/>
            <person name="Stevenson D.W."/>
            <person name="Thummler F."/>
            <person name="Tillich M."/>
            <person name="Villarreal Aguilar J.C."/>
            <person name="Widiez T."/>
            <person name="Wong G.K."/>
            <person name="Wymore A."/>
            <person name="Zhang Y."/>
            <person name="Zimmer A.D."/>
            <person name="Quatrano R.S."/>
            <person name="Mayer K.F.X."/>
            <person name="Goodstein D."/>
            <person name="Casacuberta J.M."/>
            <person name="Vandepoele K."/>
            <person name="Reski R."/>
            <person name="Cuming A.C."/>
            <person name="Tuskan G.A."/>
            <person name="Maumus F."/>
            <person name="Salse J."/>
            <person name="Schmutz J."/>
            <person name="Rensing S.A."/>
        </authorList>
    </citation>
    <scope>NUCLEOTIDE SEQUENCE [LARGE SCALE GENOMIC DNA]</scope>
    <source>
        <strain evidence="10 11">cv. Gransden 2004</strain>
    </source>
</reference>
<evidence type="ECO:0000256" key="2">
    <source>
        <dbReference type="ARBA" id="ARBA00022741"/>
    </source>
</evidence>
<dbReference type="InterPro" id="IPR052059">
    <property type="entry name" value="CR_Ser/Thr_kinase"/>
</dbReference>
<dbReference type="InParanoid" id="A0A7I4BSP2"/>
<keyword evidence="1" id="KW-0808">Transferase</keyword>
<dbReference type="PANTHER" id="PTHR47973">
    <property type="entry name" value="CYSTEINE-RICH RECEPTOR-LIKE PROTEIN KINASE 3"/>
    <property type="match status" value="1"/>
</dbReference>
<evidence type="ECO:0000256" key="3">
    <source>
        <dbReference type="ARBA" id="ARBA00022777"/>
    </source>
</evidence>
<accession>A0A7I4BSP2</accession>
<dbReference type="GO" id="GO:0005524">
    <property type="term" value="F:ATP binding"/>
    <property type="evidence" value="ECO:0007669"/>
    <property type="project" value="UniProtKB-UniRule"/>
</dbReference>
<dbReference type="Gene3D" id="1.10.510.10">
    <property type="entry name" value="Transferase(Phosphotransferase) domain 1"/>
    <property type="match status" value="1"/>
</dbReference>
<dbReference type="PROSITE" id="PS00108">
    <property type="entry name" value="PROTEIN_KINASE_ST"/>
    <property type="match status" value="1"/>
</dbReference>
<gene>
    <name evidence="10" type="primary">LOC112281325</name>
</gene>
<evidence type="ECO:0000256" key="4">
    <source>
        <dbReference type="ARBA" id="ARBA00022840"/>
    </source>
</evidence>
<dbReference type="Proteomes" id="UP000006727">
    <property type="component" value="Chromosome 1"/>
</dbReference>
<evidence type="ECO:0000256" key="6">
    <source>
        <dbReference type="SAM" id="Phobius"/>
    </source>
</evidence>
<proteinExistence type="predicted"/>
<feature type="chain" id="PRO_5029557406" description="Protein kinase domain-containing protein" evidence="7">
    <location>
        <begin position="25"/>
        <end position="928"/>
    </location>
</feature>
<feature type="domain" description="Protein kinase" evidence="8">
    <location>
        <begin position="579"/>
        <end position="866"/>
    </location>
</feature>
<evidence type="ECO:0000313" key="10">
    <source>
        <dbReference type="EnsemblPlants" id="Pp3c1_26960V3.2"/>
    </source>
</evidence>
<dbReference type="InterPro" id="IPR000719">
    <property type="entry name" value="Prot_kinase_dom"/>
</dbReference>
<keyword evidence="7" id="KW-0732">Signal</keyword>
<dbReference type="InterPro" id="IPR002035">
    <property type="entry name" value="VWF_A"/>
</dbReference>
<keyword evidence="6" id="KW-0472">Membrane</keyword>
<protein>
    <recommendedName>
        <fullName evidence="12">Protein kinase domain-containing protein</fullName>
    </recommendedName>
</protein>
<dbReference type="CDD" id="cd00198">
    <property type="entry name" value="vWFA"/>
    <property type="match status" value="1"/>
</dbReference>
<keyword evidence="2 5" id="KW-0547">Nucleotide-binding</keyword>
<feature type="domain" description="VWFA" evidence="9">
    <location>
        <begin position="197"/>
        <end position="390"/>
    </location>
</feature>
<dbReference type="Gene3D" id="3.30.200.20">
    <property type="entry name" value="Phosphorylase Kinase, domain 1"/>
    <property type="match status" value="1"/>
</dbReference>
<dbReference type="GO" id="GO:0004674">
    <property type="term" value="F:protein serine/threonine kinase activity"/>
    <property type="evidence" value="ECO:0000318"/>
    <property type="project" value="GO_Central"/>
</dbReference>
<dbReference type="Gramene" id="Pp3c1_26960V3.2">
    <property type="protein sequence ID" value="Pp3c1_26960V3.2"/>
    <property type="gene ID" value="Pp3c1_26960"/>
</dbReference>
<dbReference type="PROSITE" id="PS50234">
    <property type="entry name" value="VWFA"/>
    <property type="match status" value="1"/>
</dbReference>
<dbReference type="EnsemblPlants" id="Pp3c1_26960V3.2">
    <property type="protein sequence ID" value="Pp3c1_26960V3.2"/>
    <property type="gene ID" value="Pp3c1_26960"/>
</dbReference>
<evidence type="ECO:0000256" key="1">
    <source>
        <dbReference type="ARBA" id="ARBA00022679"/>
    </source>
</evidence>
<sequence length="928" mass="103557">MGIDLRTLVLVWWLLLASPWVLLSKSMTLEEFSVKEKKVQRLASDVLHNARDTDECGLTLCIDNCARHACSAVHTDNFVCANTLRNVSDCQSLDTGKPCLQLKLSFDMKGFVRLPPPIIDYSNDKLRPEITRAICSQSNLAFQSSSEVTHTFWNYFGSAEGVWRSFPGRVADPNGGCITYDPRKRPWYILATAVVKDLVILLDTGQQNVDAFKLAVNVVSELFDTVRIDDLVNVVTFDSTAATPLQPSSLRIGKDSNAAELSKRFELSSVKNTANGYSNISGGFKQARSMLQPLSKLKIFLVFTDGYFSKSSTFYDPALQREVATLKTNNVVVFFFSIGPGEADNPPDPLTELRKVSCSMNSTVTYVSQLDAHWNPLWAIRPYYDYQAQLRNSSTNGSFWTDPYMDFDGLGEVATVAHPVYANGTLYGVAGIDVFVDERDNSIIKSKAVDPNVPTAQLTCHLKNVNLSGCTKAVDPNLKPLCQQNMYLNEDQEKVYKNLLCCGTCTFRNTKNRNLVPVYLAAVGTSVVVIVLIIIIAVFALKYRAARRYVQEIQEDFAKASISTNLYTYKELKKATRNFHKDNKLGEGGFGEVFLGKIRDGSQVAVKRLSEDSKQGKPQFLAEVMIISKVQHRNLVKLRGCCVEGRHRLLVYEYLENKSLRETMLGAPEQVVHISWPTRFNIAVGTARGLAYLHEEITPRIIHRDIKASNILLDANLEAKISDFGLAKLCPDERTHLTTAIAGTLGYMAPEMTRGQLTEKVDVYSFGVLLMEIVTGRATMSITDFGSSICLIDEMRDLSRKAHETGAEELMLRYADQKLQNDFNKEEAIRVLKVALLCTNDAPTSRPSITQVVQVLIGAREFPEYLLKHLLESYQSTPRPRWYDSDLSNANSSYTHTGRHFNSPTAVTTTSASRDEIGCVSSVNMEGR</sequence>
<keyword evidence="6" id="KW-0812">Transmembrane</keyword>